<dbReference type="AlphaFoldDB" id="B8C1F3"/>
<dbReference type="GeneID" id="7452619"/>
<dbReference type="FunCoup" id="B8C1F3">
    <property type="interactions" value="82"/>
</dbReference>
<dbReference type="InParanoid" id="B8C1F3"/>
<keyword evidence="5 6" id="KW-0472">Membrane</keyword>
<protein>
    <recommendedName>
        <fullName evidence="6">Golgi apparatus membrane protein TVP23 homolog</fullName>
    </recommendedName>
</protein>
<dbReference type="InterPro" id="IPR008564">
    <property type="entry name" value="TVP23-like"/>
</dbReference>
<sequence length="164" mass="18832">PTTCLFHILFKALAFTIYMLGSRFGMEDIMITVICIILNAADFWTVKNITGRLLVGLRWWNKVDPVTGATNWIFECANPNAKAVSNFDSKFFWAILYLTPVLWMLCFVSAILWFRFQCFVTLSCALVLSASNVYGYYQCSKDQKQQMQEWMNTGAEMGVRAMAR</sequence>
<accession>B8C1F3</accession>
<keyword evidence="4 6" id="KW-1133">Transmembrane helix</keyword>
<dbReference type="PaxDb" id="35128-Thaps33676"/>
<feature type="non-terminal residue" evidence="7">
    <location>
        <position position="164"/>
    </location>
</feature>
<feature type="transmembrane region" description="Helical" evidence="6">
    <location>
        <begin position="119"/>
        <end position="137"/>
    </location>
</feature>
<reference evidence="7 8" key="1">
    <citation type="journal article" date="2004" name="Science">
        <title>The genome of the diatom Thalassiosira pseudonana: ecology, evolution, and metabolism.</title>
        <authorList>
            <person name="Armbrust E.V."/>
            <person name="Berges J.A."/>
            <person name="Bowler C."/>
            <person name="Green B.R."/>
            <person name="Martinez D."/>
            <person name="Putnam N.H."/>
            <person name="Zhou S."/>
            <person name="Allen A.E."/>
            <person name="Apt K.E."/>
            <person name="Bechner M."/>
            <person name="Brzezinski M.A."/>
            <person name="Chaal B.K."/>
            <person name="Chiovitti A."/>
            <person name="Davis A.K."/>
            <person name="Demarest M.S."/>
            <person name="Detter J.C."/>
            <person name="Glavina T."/>
            <person name="Goodstein D."/>
            <person name="Hadi M.Z."/>
            <person name="Hellsten U."/>
            <person name="Hildebrand M."/>
            <person name="Jenkins B.D."/>
            <person name="Jurka J."/>
            <person name="Kapitonov V.V."/>
            <person name="Kroger N."/>
            <person name="Lau W.W."/>
            <person name="Lane T.W."/>
            <person name="Larimer F.W."/>
            <person name="Lippmeier J.C."/>
            <person name="Lucas S."/>
            <person name="Medina M."/>
            <person name="Montsant A."/>
            <person name="Obornik M."/>
            <person name="Parker M.S."/>
            <person name="Palenik B."/>
            <person name="Pazour G.J."/>
            <person name="Richardson P.M."/>
            <person name="Rynearson T.A."/>
            <person name="Saito M.A."/>
            <person name="Schwartz D.C."/>
            <person name="Thamatrakoln K."/>
            <person name="Valentin K."/>
            <person name="Vardi A."/>
            <person name="Wilkerson F.P."/>
            <person name="Rokhsar D.S."/>
        </authorList>
    </citation>
    <scope>NUCLEOTIDE SEQUENCE [LARGE SCALE GENOMIC DNA]</scope>
    <source>
        <strain evidence="7 8">CCMP1335</strain>
    </source>
</reference>
<dbReference type="PANTHER" id="PTHR13019">
    <property type="entry name" value="GOLGI APPARATUS MEMBRANE PROTEIN TVP23"/>
    <property type="match status" value="1"/>
</dbReference>
<dbReference type="eggNOG" id="KOG3195">
    <property type="taxonomic scope" value="Eukaryota"/>
</dbReference>
<evidence type="ECO:0000313" key="7">
    <source>
        <dbReference type="EMBL" id="EED92767.1"/>
    </source>
</evidence>
<keyword evidence="8" id="KW-1185">Reference proteome</keyword>
<keyword evidence="3 6" id="KW-0812">Transmembrane</keyword>
<dbReference type="HOGENOM" id="CLU_074845_2_0_1"/>
<comment type="subcellular location">
    <subcellularLocation>
        <location evidence="1 6">Membrane</location>
        <topology evidence="1 6">Multi-pass membrane protein</topology>
    </subcellularLocation>
</comment>
<evidence type="ECO:0000256" key="6">
    <source>
        <dbReference type="RuleBase" id="RU361206"/>
    </source>
</evidence>
<feature type="transmembrane region" description="Helical" evidence="6">
    <location>
        <begin position="91"/>
        <end position="113"/>
    </location>
</feature>
<comment type="similarity">
    <text evidence="2 6">Belongs to the TVP23 family.</text>
</comment>
<dbReference type="GO" id="GO:0016192">
    <property type="term" value="P:vesicle-mediated transport"/>
    <property type="evidence" value="ECO:0000318"/>
    <property type="project" value="GO_Central"/>
</dbReference>
<evidence type="ECO:0000256" key="4">
    <source>
        <dbReference type="ARBA" id="ARBA00022989"/>
    </source>
</evidence>
<dbReference type="Proteomes" id="UP000001449">
    <property type="component" value="Chromosome 4"/>
</dbReference>
<dbReference type="Pfam" id="PF05832">
    <property type="entry name" value="DUF846"/>
    <property type="match status" value="1"/>
</dbReference>
<reference evidence="7 8" key="2">
    <citation type="journal article" date="2008" name="Nature">
        <title>The Phaeodactylum genome reveals the evolutionary history of diatom genomes.</title>
        <authorList>
            <person name="Bowler C."/>
            <person name="Allen A.E."/>
            <person name="Badger J.H."/>
            <person name="Grimwood J."/>
            <person name="Jabbari K."/>
            <person name="Kuo A."/>
            <person name="Maheswari U."/>
            <person name="Martens C."/>
            <person name="Maumus F."/>
            <person name="Otillar R.P."/>
            <person name="Rayko E."/>
            <person name="Salamov A."/>
            <person name="Vandepoele K."/>
            <person name="Beszteri B."/>
            <person name="Gruber A."/>
            <person name="Heijde M."/>
            <person name="Katinka M."/>
            <person name="Mock T."/>
            <person name="Valentin K."/>
            <person name="Verret F."/>
            <person name="Berges J.A."/>
            <person name="Brownlee C."/>
            <person name="Cadoret J.P."/>
            <person name="Chiovitti A."/>
            <person name="Choi C.J."/>
            <person name="Coesel S."/>
            <person name="De Martino A."/>
            <person name="Detter J.C."/>
            <person name="Durkin C."/>
            <person name="Falciatore A."/>
            <person name="Fournet J."/>
            <person name="Haruta M."/>
            <person name="Huysman M.J."/>
            <person name="Jenkins B.D."/>
            <person name="Jiroutova K."/>
            <person name="Jorgensen R.E."/>
            <person name="Joubert Y."/>
            <person name="Kaplan A."/>
            <person name="Kroger N."/>
            <person name="Kroth P.G."/>
            <person name="La Roche J."/>
            <person name="Lindquist E."/>
            <person name="Lommer M."/>
            <person name="Martin-Jezequel V."/>
            <person name="Lopez P.J."/>
            <person name="Lucas S."/>
            <person name="Mangogna M."/>
            <person name="McGinnis K."/>
            <person name="Medlin L.K."/>
            <person name="Montsant A."/>
            <person name="Oudot-Le Secq M.P."/>
            <person name="Napoli C."/>
            <person name="Obornik M."/>
            <person name="Parker M.S."/>
            <person name="Petit J.L."/>
            <person name="Porcel B.M."/>
            <person name="Poulsen N."/>
            <person name="Robison M."/>
            <person name="Rychlewski L."/>
            <person name="Rynearson T.A."/>
            <person name="Schmutz J."/>
            <person name="Shapiro H."/>
            <person name="Siaut M."/>
            <person name="Stanley M."/>
            <person name="Sussman M.R."/>
            <person name="Taylor A.R."/>
            <person name="Vardi A."/>
            <person name="von Dassow P."/>
            <person name="Vyverman W."/>
            <person name="Willis A."/>
            <person name="Wyrwicz L.S."/>
            <person name="Rokhsar D.S."/>
            <person name="Weissenbach J."/>
            <person name="Armbrust E.V."/>
            <person name="Green B.R."/>
            <person name="Van de Peer Y."/>
            <person name="Grigoriev I.V."/>
        </authorList>
    </citation>
    <scope>NUCLEOTIDE SEQUENCE [LARGE SCALE GENOMIC DNA]</scope>
    <source>
        <strain evidence="7 8">CCMP1335</strain>
    </source>
</reference>
<dbReference type="OMA" id="FEWMIVA"/>
<dbReference type="GO" id="GO:0009306">
    <property type="term" value="P:protein secretion"/>
    <property type="evidence" value="ECO:0000318"/>
    <property type="project" value="GO_Central"/>
</dbReference>
<evidence type="ECO:0000256" key="5">
    <source>
        <dbReference type="ARBA" id="ARBA00023136"/>
    </source>
</evidence>
<feature type="non-terminal residue" evidence="7">
    <location>
        <position position="1"/>
    </location>
</feature>
<dbReference type="EMBL" id="CM000641">
    <property type="protein sequence ID" value="EED92767.1"/>
    <property type="molecule type" value="Genomic_DNA"/>
</dbReference>
<evidence type="ECO:0000256" key="3">
    <source>
        <dbReference type="ARBA" id="ARBA00022692"/>
    </source>
</evidence>
<dbReference type="KEGG" id="tps:THAPSDRAFT_33676"/>
<dbReference type="GO" id="GO:0000139">
    <property type="term" value="C:Golgi membrane"/>
    <property type="evidence" value="ECO:0000318"/>
    <property type="project" value="GO_Central"/>
</dbReference>
<gene>
    <name evidence="7" type="ORF">THAPSDRAFT_33676</name>
</gene>
<evidence type="ECO:0000256" key="2">
    <source>
        <dbReference type="ARBA" id="ARBA00005467"/>
    </source>
</evidence>
<dbReference type="RefSeq" id="XP_002289230.1">
    <property type="nucleotide sequence ID" value="XM_002289194.1"/>
</dbReference>
<evidence type="ECO:0000313" key="8">
    <source>
        <dbReference type="Proteomes" id="UP000001449"/>
    </source>
</evidence>
<name>B8C1F3_THAPS</name>
<dbReference type="PANTHER" id="PTHR13019:SF7">
    <property type="entry name" value="GOLGI APPARATUS MEMBRANE PROTEIN TVP23"/>
    <property type="match status" value="1"/>
</dbReference>
<organism evidence="7 8">
    <name type="scientific">Thalassiosira pseudonana</name>
    <name type="common">Marine diatom</name>
    <name type="synonym">Cyclotella nana</name>
    <dbReference type="NCBI Taxonomy" id="35128"/>
    <lineage>
        <taxon>Eukaryota</taxon>
        <taxon>Sar</taxon>
        <taxon>Stramenopiles</taxon>
        <taxon>Ochrophyta</taxon>
        <taxon>Bacillariophyta</taxon>
        <taxon>Coscinodiscophyceae</taxon>
        <taxon>Thalassiosirophycidae</taxon>
        <taxon>Thalassiosirales</taxon>
        <taxon>Thalassiosiraceae</taxon>
        <taxon>Thalassiosira</taxon>
    </lineage>
</organism>
<proteinExistence type="inferred from homology"/>
<dbReference type="STRING" id="35128.B8C1F3"/>
<evidence type="ECO:0000256" key="1">
    <source>
        <dbReference type="ARBA" id="ARBA00004141"/>
    </source>
</evidence>